<keyword evidence="2 3" id="KW-0808">Transferase</keyword>
<dbReference type="Proteomes" id="UP000002015">
    <property type="component" value="Chromosome"/>
</dbReference>
<dbReference type="InterPro" id="IPR011004">
    <property type="entry name" value="Trimer_LpxA-like_sf"/>
</dbReference>
<dbReference type="EMBL" id="CP000821">
    <property type="protein sequence ID" value="ABV37575.1"/>
    <property type="molecule type" value="Genomic_DNA"/>
</dbReference>
<dbReference type="CDD" id="cd04647">
    <property type="entry name" value="LbH_MAT_like"/>
    <property type="match status" value="1"/>
</dbReference>
<dbReference type="HOGENOM" id="CLU_051638_7_4_6"/>
<dbReference type="PANTHER" id="PTHR23416:SF23">
    <property type="entry name" value="ACETYLTRANSFERASE C18B11.09C-RELATED"/>
    <property type="match status" value="1"/>
</dbReference>
<evidence type="ECO:0000313" key="3">
    <source>
        <dbReference type="EMBL" id="ABV37575.1"/>
    </source>
</evidence>
<reference evidence="3 4" key="1">
    <citation type="submission" date="2007-08" db="EMBL/GenBank/DDBJ databases">
        <title>Complete sequence of Shewanella sediminis HAW-EB3.</title>
        <authorList>
            <consortium name="US DOE Joint Genome Institute"/>
            <person name="Copeland A."/>
            <person name="Lucas S."/>
            <person name="Lapidus A."/>
            <person name="Barry K."/>
            <person name="Glavina del Rio T."/>
            <person name="Dalin E."/>
            <person name="Tice H."/>
            <person name="Pitluck S."/>
            <person name="Chertkov O."/>
            <person name="Brettin T."/>
            <person name="Bruce D."/>
            <person name="Detter J.C."/>
            <person name="Han C."/>
            <person name="Schmutz J."/>
            <person name="Larimer F."/>
            <person name="Land M."/>
            <person name="Hauser L."/>
            <person name="Kyrpides N."/>
            <person name="Kim E."/>
            <person name="Zhao J.-S."/>
            <person name="Richardson P."/>
        </authorList>
    </citation>
    <scope>NUCLEOTIDE SEQUENCE [LARGE SCALE GENOMIC DNA]</scope>
    <source>
        <strain evidence="3 4">HAW-EB3</strain>
    </source>
</reference>
<dbReference type="InterPro" id="IPR051159">
    <property type="entry name" value="Hexapeptide_acetyltransf"/>
</dbReference>
<dbReference type="GO" id="GO:0005829">
    <property type="term" value="C:cytosol"/>
    <property type="evidence" value="ECO:0007669"/>
    <property type="project" value="TreeGrafter"/>
</dbReference>
<protein>
    <submittedName>
        <fullName evidence="3">Acetyltransferase (Isoleucine patch superfamily)-like protein</fullName>
    </submittedName>
</protein>
<dbReference type="GO" id="GO:0008374">
    <property type="term" value="F:O-acyltransferase activity"/>
    <property type="evidence" value="ECO:0007669"/>
    <property type="project" value="TreeGrafter"/>
</dbReference>
<dbReference type="InterPro" id="IPR001451">
    <property type="entry name" value="Hexapep"/>
</dbReference>
<evidence type="ECO:0000313" key="4">
    <source>
        <dbReference type="Proteomes" id="UP000002015"/>
    </source>
</evidence>
<dbReference type="STRING" id="425104.Ssed_2968"/>
<dbReference type="SUPFAM" id="SSF51161">
    <property type="entry name" value="Trimeric LpxA-like enzymes"/>
    <property type="match status" value="1"/>
</dbReference>
<dbReference type="RefSeq" id="WP_012143305.1">
    <property type="nucleotide sequence ID" value="NC_009831.1"/>
</dbReference>
<dbReference type="KEGG" id="sse:Ssed_2968"/>
<dbReference type="Gene3D" id="2.160.10.10">
    <property type="entry name" value="Hexapeptide repeat proteins"/>
    <property type="match status" value="1"/>
</dbReference>
<sequence length="178" mass="19309">MKSLIKRLITSNQYLNDRVFNYGFLTKFNLRQYFFNCLINFLSGKKQGKYSYAHFTSQVIAADNLKLTGTKKGTYCSLVVSGGCYLQAGNGITIGEGTIWAPNVAIISANHDMNQKDNAWSKDDGVVIGKECWIGTGATILPGVTIGDNCIIAAGAVVTRSFKESNQVIGGVPAKVIR</sequence>
<accession>A8FXK2</accession>
<name>A8FXK2_SHESH</name>
<evidence type="ECO:0000256" key="2">
    <source>
        <dbReference type="ARBA" id="ARBA00022679"/>
    </source>
</evidence>
<dbReference type="PANTHER" id="PTHR23416">
    <property type="entry name" value="SIALIC ACID SYNTHASE-RELATED"/>
    <property type="match status" value="1"/>
</dbReference>
<dbReference type="eggNOG" id="COG0110">
    <property type="taxonomic scope" value="Bacteria"/>
</dbReference>
<evidence type="ECO:0000256" key="1">
    <source>
        <dbReference type="ARBA" id="ARBA00007274"/>
    </source>
</evidence>
<keyword evidence="4" id="KW-1185">Reference proteome</keyword>
<dbReference type="AlphaFoldDB" id="A8FXK2"/>
<gene>
    <name evidence="3" type="ordered locus">Ssed_2968</name>
</gene>
<organism evidence="3 4">
    <name type="scientific">Shewanella sediminis (strain HAW-EB3)</name>
    <dbReference type="NCBI Taxonomy" id="425104"/>
    <lineage>
        <taxon>Bacteria</taxon>
        <taxon>Pseudomonadati</taxon>
        <taxon>Pseudomonadota</taxon>
        <taxon>Gammaproteobacteria</taxon>
        <taxon>Alteromonadales</taxon>
        <taxon>Shewanellaceae</taxon>
        <taxon>Shewanella</taxon>
    </lineage>
</organism>
<proteinExistence type="inferred from homology"/>
<dbReference type="Pfam" id="PF00132">
    <property type="entry name" value="Hexapep"/>
    <property type="match status" value="1"/>
</dbReference>
<comment type="similarity">
    <text evidence="1">Belongs to the transferase hexapeptide repeat family.</text>
</comment>